<evidence type="ECO:0000256" key="3">
    <source>
        <dbReference type="ARBA" id="ARBA00012737"/>
    </source>
</evidence>
<dbReference type="RefSeq" id="WP_084521444.1">
    <property type="nucleotide sequence ID" value="NZ_JABELX010000011.1"/>
</dbReference>
<dbReference type="EC" id="6.3.5.4" evidence="3"/>
<reference evidence="7 8" key="1">
    <citation type="submission" date="2020-05" db="EMBL/GenBank/DDBJ databases">
        <title>MicrobeNet Type strains.</title>
        <authorList>
            <person name="Nicholson A.C."/>
        </authorList>
    </citation>
    <scope>NUCLEOTIDE SEQUENCE [LARGE SCALE GENOMIC DNA]</scope>
    <source>
        <strain evidence="7 8">JCM 3224</strain>
    </source>
</reference>
<dbReference type="InterPro" id="IPR029055">
    <property type="entry name" value="Ntn_hydrolases_N"/>
</dbReference>
<dbReference type="InterPro" id="IPR001962">
    <property type="entry name" value="Asn_synthase"/>
</dbReference>
<dbReference type="Gene3D" id="3.60.20.10">
    <property type="entry name" value="Glutamine Phosphoribosylpyrophosphate, subunit 1, domain 1"/>
    <property type="match status" value="1"/>
</dbReference>
<keyword evidence="8" id="KW-1185">Reference proteome</keyword>
<evidence type="ECO:0000259" key="6">
    <source>
        <dbReference type="Pfam" id="PF00733"/>
    </source>
</evidence>
<evidence type="ECO:0000256" key="2">
    <source>
        <dbReference type="ARBA" id="ARBA00005752"/>
    </source>
</evidence>
<name>A0A849C4U7_9NOCA</name>
<evidence type="ECO:0000256" key="5">
    <source>
        <dbReference type="ARBA" id="ARBA00048741"/>
    </source>
</evidence>
<dbReference type="Proteomes" id="UP000586827">
    <property type="component" value="Unassembled WGS sequence"/>
</dbReference>
<keyword evidence="4" id="KW-0028">Amino-acid biosynthesis</keyword>
<dbReference type="InterPro" id="IPR051786">
    <property type="entry name" value="ASN_synthetase/amidase"/>
</dbReference>
<sequence>MTRTMLDRSVEWKTEHNSSAAVAVGAGCVDIAYSNLHTLPSGTVVAVSAPPWVATEVAGTLDGLDPAVTQRPDRMATALGAISGDAHCVAMTPDGGLVVYRSPMATRPLFYSHGGGPVRVSSTVRGLRAVDPKAAVDRVGLAAYLVPPLCDRTGSAWAGVRRLPPGHALIVHAGGAVSIREVGYIETADTHRLSRAEMVEEFRTRLLTALRRCGTGHDAVLLSGGIDSASLAAAATVGLQSRPRGFALTYSAPALRACDERRYVDAVEEATGMRVVRLPADDLLPLCAEHPFGDEPEAWTYAARNWAMLQRIASDSEPVSSIFAGEGGDELLLGQVFAVADRQALGDTAAAESELSTFPDPAGAGSVTQALLEGVYERRGSRVQHALRDIPPWLTAEYQDQCGLVDRLADSYPHLTEPGHFTEAYSRALVGEAGAAGRVHCGGWWEDTARRAGVTVTYPFLDPDLAAWTWALPPELFRDKGMEKVVLREALPELPATVAARRDKADARALMRAGLERAADTIRTVADGGPLADSGVIDTAGLRTALDDYLAGRAPEHGPALWATVAVDSWLTHVGDALR</sequence>
<dbReference type="AlphaFoldDB" id="A0A849C4U7"/>
<dbReference type="GO" id="GO:0006529">
    <property type="term" value="P:asparagine biosynthetic process"/>
    <property type="evidence" value="ECO:0007669"/>
    <property type="project" value="UniProtKB-KW"/>
</dbReference>
<comment type="caution">
    <text evidence="7">The sequence shown here is derived from an EMBL/GenBank/DDBJ whole genome shotgun (WGS) entry which is preliminary data.</text>
</comment>
<keyword evidence="4" id="KW-0061">Asparagine biosynthesis</keyword>
<evidence type="ECO:0000256" key="4">
    <source>
        <dbReference type="ARBA" id="ARBA00022888"/>
    </source>
</evidence>
<comment type="pathway">
    <text evidence="1">Amino-acid biosynthesis; L-asparagine biosynthesis; L-asparagine from L-aspartate (L-Gln route): step 1/1.</text>
</comment>
<dbReference type="SUPFAM" id="SSF56235">
    <property type="entry name" value="N-terminal nucleophile aminohydrolases (Ntn hydrolases)"/>
    <property type="match status" value="1"/>
</dbReference>
<dbReference type="PIRSF" id="PIRSF001589">
    <property type="entry name" value="Asn_synthetase_glu-h"/>
    <property type="match status" value="1"/>
</dbReference>
<evidence type="ECO:0000256" key="1">
    <source>
        <dbReference type="ARBA" id="ARBA00005187"/>
    </source>
</evidence>
<dbReference type="PROSITE" id="PS51257">
    <property type="entry name" value="PROKAR_LIPOPROTEIN"/>
    <property type="match status" value="1"/>
</dbReference>
<dbReference type="Gene3D" id="3.40.50.620">
    <property type="entry name" value="HUPs"/>
    <property type="match status" value="2"/>
</dbReference>
<dbReference type="InterPro" id="IPR006426">
    <property type="entry name" value="Asn_synth_AEB"/>
</dbReference>
<evidence type="ECO:0000313" key="8">
    <source>
        <dbReference type="Proteomes" id="UP000586827"/>
    </source>
</evidence>
<protein>
    <recommendedName>
        <fullName evidence="3">asparagine synthase (glutamine-hydrolyzing)</fullName>
        <ecNumber evidence="3">6.3.5.4</ecNumber>
    </recommendedName>
</protein>
<dbReference type="PANTHER" id="PTHR43284:SF1">
    <property type="entry name" value="ASPARAGINE SYNTHETASE"/>
    <property type="match status" value="1"/>
</dbReference>
<organism evidence="7 8">
    <name type="scientific">Nocardia uniformis</name>
    <dbReference type="NCBI Taxonomy" id="53432"/>
    <lineage>
        <taxon>Bacteria</taxon>
        <taxon>Bacillati</taxon>
        <taxon>Actinomycetota</taxon>
        <taxon>Actinomycetes</taxon>
        <taxon>Mycobacteriales</taxon>
        <taxon>Nocardiaceae</taxon>
        <taxon>Nocardia</taxon>
    </lineage>
</organism>
<proteinExistence type="inferred from homology"/>
<dbReference type="GO" id="GO:0004066">
    <property type="term" value="F:asparagine synthase (glutamine-hydrolyzing) activity"/>
    <property type="evidence" value="ECO:0007669"/>
    <property type="project" value="UniProtKB-EC"/>
</dbReference>
<dbReference type="Pfam" id="PF00733">
    <property type="entry name" value="Asn_synthase"/>
    <property type="match status" value="1"/>
</dbReference>
<dbReference type="PANTHER" id="PTHR43284">
    <property type="entry name" value="ASPARAGINE SYNTHETASE (GLUTAMINE-HYDROLYZING)"/>
    <property type="match status" value="1"/>
</dbReference>
<dbReference type="SUPFAM" id="SSF52402">
    <property type="entry name" value="Adenine nucleotide alpha hydrolases-like"/>
    <property type="match status" value="1"/>
</dbReference>
<accession>A0A849C4U7</accession>
<feature type="domain" description="Asparagine synthetase" evidence="6">
    <location>
        <begin position="219"/>
        <end position="571"/>
    </location>
</feature>
<gene>
    <name evidence="7" type="ORF">HLB23_28470</name>
</gene>
<comment type="catalytic activity">
    <reaction evidence="5">
        <text>L-aspartate + L-glutamine + ATP + H2O = L-asparagine + L-glutamate + AMP + diphosphate + H(+)</text>
        <dbReference type="Rhea" id="RHEA:12228"/>
        <dbReference type="ChEBI" id="CHEBI:15377"/>
        <dbReference type="ChEBI" id="CHEBI:15378"/>
        <dbReference type="ChEBI" id="CHEBI:29985"/>
        <dbReference type="ChEBI" id="CHEBI:29991"/>
        <dbReference type="ChEBI" id="CHEBI:30616"/>
        <dbReference type="ChEBI" id="CHEBI:33019"/>
        <dbReference type="ChEBI" id="CHEBI:58048"/>
        <dbReference type="ChEBI" id="CHEBI:58359"/>
        <dbReference type="ChEBI" id="CHEBI:456215"/>
        <dbReference type="EC" id="6.3.5.4"/>
    </reaction>
</comment>
<dbReference type="EMBL" id="JABELX010000011">
    <property type="protein sequence ID" value="NNH73743.1"/>
    <property type="molecule type" value="Genomic_DNA"/>
</dbReference>
<comment type="similarity">
    <text evidence="2">Belongs to the asparagine synthetase family.</text>
</comment>
<dbReference type="InterPro" id="IPR014729">
    <property type="entry name" value="Rossmann-like_a/b/a_fold"/>
</dbReference>
<evidence type="ECO:0000313" key="7">
    <source>
        <dbReference type="EMBL" id="NNH73743.1"/>
    </source>
</evidence>